<dbReference type="AlphaFoldDB" id="A0A1A8PW34"/>
<name>A0A1A8PW34_9TELE</name>
<protein>
    <submittedName>
        <fullName evidence="1">Uncharacterized protein</fullName>
    </submittedName>
</protein>
<feature type="non-terminal residue" evidence="1">
    <location>
        <position position="1"/>
    </location>
</feature>
<feature type="non-terminal residue" evidence="1">
    <location>
        <position position="100"/>
    </location>
</feature>
<reference evidence="1" key="1">
    <citation type="submission" date="2016-05" db="EMBL/GenBank/DDBJ databases">
        <authorList>
            <person name="Lavstsen T."/>
            <person name="Jespersen J.S."/>
        </authorList>
    </citation>
    <scope>NUCLEOTIDE SEQUENCE</scope>
    <source>
        <tissue evidence="1">Brain</tissue>
    </source>
</reference>
<sequence length="100" mass="10864">KHLVLVSVHDPTPLPQRGSFVFKNLALASDSGCGSPFPVFQLNSRAVSWSFILLLFYTQEPAKLQRSNNLSQIAPISVSLFTPQLHDTSSHPLSQSGASC</sequence>
<accession>A0A1A8PW34</accession>
<gene>
    <name evidence="1" type="primary">Nfu_g_1_022673</name>
</gene>
<organism evidence="1">
    <name type="scientific">Nothobranchius pienaari</name>
    <dbReference type="NCBI Taxonomy" id="704102"/>
    <lineage>
        <taxon>Eukaryota</taxon>
        <taxon>Metazoa</taxon>
        <taxon>Chordata</taxon>
        <taxon>Craniata</taxon>
        <taxon>Vertebrata</taxon>
        <taxon>Euteleostomi</taxon>
        <taxon>Actinopterygii</taxon>
        <taxon>Neopterygii</taxon>
        <taxon>Teleostei</taxon>
        <taxon>Neoteleostei</taxon>
        <taxon>Acanthomorphata</taxon>
        <taxon>Ovalentaria</taxon>
        <taxon>Atherinomorphae</taxon>
        <taxon>Cyprinodontiformes</taxon>
        <taxon>Nothobranchiidae</taxon>
        <taxon>Nothobranchius</taxon>
    </lineage>
</organism>
<reference evidence="1" key="2">
    <citation type="submission" date="2016-06" db="EMBL/GenBank/DDBJ databases">
        <title>The genome of a short-lived fish provides insights into sex chromosome evolution and the genetic control of aging.</title>
        <authorList>
            <person name="Reichwald K."/>
            <person name="Felder M."/>
            <person name="Petzold A."/>
            <person name="Koch P."/>
            <person name="Groth M."/>
            <person name="Platzer M."/>
        </authorList>
    </citation>
    <scope>NUCLEOTIDE SEQUENCE</scope>
    <source>
        <tissue evidence="1">Brain</tissue>
    </source>
</reference>
<proteinExistence type="predicted"/>
<dbReference type="EMBL" id="HAEG01009801">
    <property type="protein sequence ID" value="SBR85433.1"/>
    <property type="molecule type" value="Transcribed_RNA"/>
</dbReference>
<evidence type="ECO:0000313" key="1">
    <source>
        <dbReference type="EMBL" id="SBR85433.1"/>
    </source>
</evidence>